<dbReference type="SMART" id="SM00320">
    <property type="entry name" value="WD40"/>
    <property type="match status" value="5"/>
</dbReference>
<dbReference type="PANTHER" id="PTHR44472:SF1">
    <property type="entry name" value="DDB1 AND CUL4 ASSOCIATED FACTOR 4"/>
    <property type="match status" value="1"/>
</dbReference>
<accession>A0ABR2WL82</accession>
<evidence type="ECO:0000256" key="1">
    <source>
        <dbReference type="ARBA" id="ARBA00022574"/>
    </source>
</evidence>
<feature type="compositionally biased region" description="Low complexity" evidence="3">
    <location>
        <begin position="56"/>
        <end position="69"/>
    </location>
</feature>
<feature type="compositionally biased region" description="Basic residues" evidence="3">
    <location>
        <begin position="37"/>
        <end position="47"/>
    </location>
</feature>
<dbReference type="InterPro" id="IPR001680">
    <property type="entry name" value="WD40_rpt"/>
</dbReference>
<dbReference type="SUPFAM" id="SSF50978">
    <property type="entry name" value="WD40 repeat-like"/>
    <property type="match status" value="1"/>
</dbReference>
<comment type="caution">
    <text evidence="4">The sequence shown here is derived from an EMBL/GenBank/DDBJ whole genome shotgun (WGS) entry which is preliminary data.</text>
</comment>
<proteinExistence type="predicted"/>
<evidence type="ECO:0000256" key="3">
    <source>
        <dbReference type="SAM" id="MobiDB-lite"/>
    </source>
</evidence>
<keyword evidence="5" id="KW-1185">Reference proteome</keyword>
<keyword evidence="1" id="KW-0853">WD repeat</keyword>
<gene>
    <name evidence="4" type="primary">DCAF4</name>
    <name evidence="4" type="ORF">K7432_012214</name>
</gene>
<feature type="compositionally biased region" description="Polar residues" evidence="3">
    <location>
        <begin position="19"/>
        <end position="33"/>
    </location>
</feature>
<organism evidence="4 5">
    <name type="scientific">Basidiobolus ranarum</name>
    <dbReference type="NCBI Taxonomy" id="34480"/>
    <lineage>
        <taxon>Eukaryota</taxon>
        <taxon>Fungi</taxon>
        <taxon>Fungi incertae sedis</taxon>
        <taxon>Zoopagomycota</taxon>
        <taxon>Entomophthoromycotina</taxon>
        <taxon>Basidiobolomycetes</taxon>
        <taxon>Basidiobolales</taxon>
        <taxon>Basidiobolaceae</taxon>
        <taxon>Basidiobolus</taxon>
    </lineage>
</organism>
<name>A0ABR2WL82_9FUNG</name>
<evidence type="ECO:0000313" key="5">
    <source>
        <dbReference type="Proteomes" id="UP001479436"/>
    </source>
</evidence>
<sequence length="520" mass="59090">MRQERSNYNKNKKDRKKTTSNVELSQTCNNNSQTKGRSGKGKSKSTKHNNTGDLGQTSATQSSHTSTETEPNKPNAPVMPELPGFYYDSERKRYFKILPNRSAPINHPYRQDNLVQKQKQKEVVERNKIECENASKKTARKAHLSYLRDREIHSTRAGVSLWRDAEKFFCRSLNRNTVLKVPSATDITDFQILPHRTQIIFGQMDGHVRLLNYQHNTDGSFNQEWLTYTRHPTQITSISIGGNETVVCTSFNHWSLGRIFKDRVSMVHSSHMENTTIWASVVHGSKHIAFGTSDGLLVIDPNRENIHTRRIPTHSDAFTIVAEPDQDNIYYAGCRNGKISLLDLRGRPENALGYKHRSAVSQLGRVGAWGLISSAMDGTVFLWDLRKQSAPLLNSSQNHPPRKRRKQEALVSPVLEYHGHVNEHTRKLGFSINSQETQLVIAGQDRILRFWDIYSGQTLRQPIGQLEGEVTGIRWCDANDTQTIRSIESGNNGKYGVNHHISQRGLWVAAGKTLNWYEVA</sequence>
<dbReference type="InterPro" id="IPR052254">
    <property type="entry name" value="CUL4-DDB1_E3_ligase_receptor"/>
</dbReference>
<dbReference type="InterPro" id="IPR015943">
    <property type="entry name" value="WD40/YVTN_repeat-like_dom_sf"/>
</dbReference>
<dbReference type="PANTHER" id="PTHR44472">
    <property type="entry name" value="DDB1- AND CUL4-ASSOCIATED FACTOR 4-RELATED"/>
    <property type="match status" value="1"/>
</dbReference>
<dbReference type="Proteomes" id="UP001479436">
    <property type="component" value="Unassembled WGS sequence"/>
</dbReference>
<keyword evidence="2" id="KW-0677">Repeat</keyword>
<dbReference type="InterPro" id="IPR036322">
    <property type="entry name" value="WD40_repeat_dom_sf"/>
</dbReference>
<reference evidence="4 5" key="1">
    <citation type="submission" date="2023-04" db="EMBL/GenBank/DDBJ databases">
        <title>Genome of Basidiobolus ranarum AG-B5.</title>
        <authorList>
            <person name="Stajich J.E."/>
            <person name="Carter-House D."/>
            <person name="Gryganskyi A."/>
        </authorList>
    </citation>
    <scope>NUCLEOTIDE SEQUENCE [LARGE SCALE GENOMIC DNA]</scope>
    <source>
        <strain evidence="4 5">AG-B5</strain>
    </source>
</reference>
<evidence type="ECO:0000256" key="2">
    <source>
        <dbReference type="ARBA" id="ARBA00022737"/>
    </source>
</evidence>
<dbReference type="EMBL" id="JASJQH010001035">
    <property type="protein sequence ID" value="KAK9762243.1"/>
    <property type="molecule type" value="Genomic_DNA"/>
</dbReference>
<protein>
    <submittedName>
        <fullName evidence="4">DDB1- and CUL4-associated factor 4, variant 3</fullName>
    </submittedName>
</protein>
<feature type="region of interest" description="Disordered" evidence="3">
    <location>
        <begin position="1"/>
        <end position="83"/>
    </location>
</feature>
<evidence type="ECO:0000313" key="4">
    <source>
        <dbReference type="EMBL" id="KAK9762243.1"/>
    </source>
</evidence>
<dbReference type="Gene3D" id="2.130.10.10">
    <property type="entry name" value="YVTN repeat-like/Quinoprotein amine dehydrogenase"/>
    <property type="match status" value="2"/>
</dbReference>